<accession>D7FTX0</accession>
<evidence type="ECO:0000313" key="3">
    <source>
        <dbReference type="Proteomes" id="UP000002630"/>
    </source>
</evidence>
<reference evidence="2 3" key="1">
    <citation type="journal article" date="2010" name="Nature">
        <title>The Ectocarpus genome and the independent evolution of multicellularity in brown algae.</title>
        <authorList>
            <person name="Cock J.M."/>
            <person name="Sterck L."/>
            <person name="Rouze P."/>
            <person name="Scornet D."/>
            <person name="Allen A.E."/>
            <person name="Amoutzias G."/>
            <person name="Anthouard V."/>
            <person name="Artiguenave F."/>
            <person name="Aury J.M."/>
            <person name="Badger J.H."/>
            <person name="Beszteri B."/>
            <person name="Billiau K."/>
            <person name="Bonnet E."/>
            <person name="Bothwell J.H."/>
            <person name="Bowler C."/>
            <person name="Boyen C."/>
            <person name="Brownlee C."/>
            <person name="Carrano C.J."/>
            <person name="Charrier B."/>
            <person name="Cho G.Y."/>
            <person name="Coelho S.M."/>
            <person name="Collen J."/>
            <person name="Corre E."/>
            <person name="Da Silva C."/>
            <person name="Delage L."/>
            <person name="Delaroque N."/>
            <person name="Dittami S.M."/>
            <person name="Doulbeau S."/>
            <person name="Elias M."/>
            <person name="Farnham G."/>
            <person name="Gachon C.M."/>
            <person name="Gschloessl B."/>
            <person name="Heesch S."/>
            <person name="Jabbari K."/>
            <person name="Jubin C."/>
            <person name="Kawai H."/>
            <person name="Kimura K."/>
            <person name="Kloareg B."/>
            <person name="Kupper F.C."/>
            <person name="Lang D."/>
            <person name="Le Bail A."/>
            <person name="Leblanc C."/>
            <person name="Lerouge P."/>
            <person name="Lohr M."/>
            <person name="Lopez P.J."/>
            <person name="Martens C."/>
            <person name="Maumus F."/>
            <person name="Michel G."/>
            <person name="Miranda-Saavedra D."/>
            <person name="Morales J."/>
            <person name="Moreau H."/>
            <person name="Motomura T."/>
            <person name="Nagasato C."/>
            <person name="Napoli C.A."/>
            <person name="Nelson D.R."/>
            <person name="Nyvall-Collen P."/>
            <person name="Peters A.F."/>
            <person name="Pommier C."/>
            <person name="Potin P."/>
            <person name="Poulain J."/>
            <person name="Quesneville H."/>
            <person name="Read B."/>
            <person name="Rensing S.A."/>
            <person name="Ritter A."/>
            <person name="Rousvoal S."/>
            <person name="Samanta M."/>
            <person name="Samson G."/>
            <person name="Schroeder D.C."/>
            <person name="Segurens B."/>
            <person name="Strittmatter M."/>
            <person name="Tonon T."/>
            <person name="Tregear J.W."/>
            <person name="Valentin K."/>
            <person name="von Dassow P."/>
            <person name="Yamagishi T."/>
            <person name="Van de Peer Y."/>
            <person name="Wincker P."/>
        </authorList>
    </citation>
    <scope>NUCLEOTIDE SEQUENCE [LARGE SCALE GENOMIC DNA]</scope>
    <source>
        <strain evidence="3">Ec32 / CCAP1310/4</strain>
    </source>
</reference>
<feature type="region of interest" description="Disordered" evidence="1">
    <location>
        <begin position="209"/>
        <end position="237"/>
    </location>
</feature>
<dbReference type="InParanoid" id="D7FTX0"/>
<evidence type="ECO:0000256" key="1">
    <source>
        <dbReference type="SAM" id="MobiDB-lite"/>
    </source>
</evidence>
<proteinExistence type="predicted"/>
<organism evidence="2 3">
    <name type="scientific">Ectocarpus siliculosus</name>
    <name type="common">Brown alga</name>
    <name type="synonym">Conferva siliculosa</name>
    <dbReference type="NCBI Taxonomy" id="2880"/>
    <lineage>
        <taxon>Eukaryota</taxon>
        <taxon>Sar</taxon>
        <taxon>Stramenopiles</taxon>
        <taxon>Ochrophyta</taxon>
        <taxon>PX clade</taxon>
        <taxon>Phaeophyceae</taxon>
        <taxon>Ectocarpales</taxon>
        <taxon>Ectocarpaceae</taxon>
        <taxon>Ectocarpus</taxon>
    </lineage>
</organism>
<protein>
    <submittedName>
        <fullName evidence="2">Uncharacterized protein</fullName>
    </submittedName>
</protein>
<sequence length="237" mass="26099">MNKSQAGFFFDLPYLQDLWQLVNDVVDYKRSDAADNLPVIVKDEAAEFPYELSLMKNVGASAKGSSVALARTRGAMSTVECFLCGIDTVTVADMRAHVAQRHLLQTPLRITDWDMRQDRCGFCGLAGTCPVSLVGKGNKNEAKKISTQCRYVPRKEGATLTNDVQLRLSSAAKFYATNPVHERAHGLLGLSLAKPDGSRVEVLHAGARDARARWPRQPRNSPSQGVRSIVSVERRRG</sequence>
<gene>
    <name evidence="2" type="ORF">Esi_0260_0041</name>
</gene>
<dbReference type="AlphaFoldDB" id="D7FTX0"/>
<dbReference type="EMBL" id="FN649760">
    <property type="protein sequence ID" value="CBJ31497.1"/>
    <property type="molecule type" value="Genomic_DNA"/>
</dbReference>
<dbReference type="Proteomes" id="UP000002630">
    <property type="component" value="Unassembled WGS sequence"/>
</dbReference>
<name>D7FTX0_ECTSI</name>
<keyword evidence="3" id="KW-1185">Reference proteome</keyword>
<evidence type="ECO:0000313" key="2">
    <source>
        <dbReference type="EMBL" id="CBJ31497.1"/>
    </source>
</evidence>